<reference evidence="4" key="1">
    <citation type="journal article" date="2013" name="Genome Announc.">
        <title>Draft genome sequence of the ascomycete Phaeoacremonium aleophilum strain UCR-PA7, a causal agent of the esca disease complex in grapevines.</title>
        <authorList>
            <person name="Blanco-Ulate B."/>
            <person name="Rolshausen P."/>
            <person name="Cantu D."/>
        </authorList>
    </citation>
    <scope>NUCLEOTIDE SEQUENCE [LARGE SCALE GENOMIC DNA]</scope>
    <source>
        <strain evidence="4">UCR-PA7</strain>
    </source>
</reference>
<dbReference type="RefSeq" id="XP_007915917.1">
    <property type="nucleotide sequence ID" value="XM_007917726.1"/>
</dbReference>
<dbReference type="KEGG" id="tmn:UCRPA7_5179"/>
<dbReference type="InterPro" id="IPR000873">
    <property type="entry name" value="AMP-dep_synth/lig_dom"/>
</dbReference>
<keyword evidence="3" id="KW-0436">Ligase</keyword>
<keyword evidence="4" id="KW-1185">Reference proteome</keyword>
<evidence type="ECO:0000313" key="4">
    <source>
        <dbReference type="Proteomes" id="UP000014074"/>
    </source>
</evidence>
<dbReference type="AlphaFoldDB" id="R8BJ25"/>
<dbReference type="EMBL" id="KB933173">
    <property type="protein sequence ID" value="EON99289.1"/>
    <property type="molecule type" value="Genomic_DNA"/>
</dbReference>
<dbReference type="Gene3D" id="3.30.300.30">
    <property type="match status" value="1"/>
</dbReference>
<name>R8BJ25_PHAM7</name>
<dbReference type="GeneID" id="19325705"/>
<dbReference type="PANTHER" id="PTHR24096">
    <property type="entry name" value="LONG-CHAIN-FATTY-ACID--COA LIGASE"/>
    <property type="match status" value="1"/>
</dbReference>
<evidence type="ECO:0000259" key="1">
    <source>
        <dbReference type="Pfam" id="PF00501"/>
    </source>
</evidence>
<sequence length="287" mass="31731">MRIPVYVMPNFDFVKMLDHIQRFRITTLTAVPPIIIALAKHPLARKYDLSSLDGLGSGAAPLAREVAEEVEKLFPKGNIIVRQGWGMTEVTCTCLSWDPTTLKKSAGVGELMPNCSAKIMELDGKTEIMEPNKPGELWVTGPTLMQGYWHKPDATRDTISVDSDGTRWLKTGDIAYVEVYKPGTTFHIVDRLKELIKVKGNQVAPAELEAVLLERPDVADAAVVGVTIKGEELPRAYVVKVPDTNASEHEISKWMEGKVTRYKQLKGGVCFVDIIPKNPVGHPFALL</sequence>
<accession>R8BJ25</accession>
<dbReference type="OrthoDB" id="6509636at2759"/>
<dbReference type="GO" id="GO:0016405">
    <property type="term" value="F:CoA-ligase activity"/>
    <property type="evidence" value="ECO:0007669"/>
    <property type="project" value="TreeGrafter"/>
</dbReference>
<dbReference type="PANTHER" id="PTHR24096:SF424">
    <property type="entry name" value="ACETYL-COA SYNTHETASE-LIKE PROTEIN-RELATED"/>
    <property type="match status" value="1"/>
</dbReference>
<dbReference type="HOGENOM" id="CLU_000022_17_0_1"/>
<dbReference type="Pfam" id="PF13193">
    <property type="entry name" value="AMP-binding_C"/>
    <property type="match status" value="1"/>
</dbReference>
<organism evidence="3 4">
    <name type="scientific">Phaeoacremonium minimum (strain UCR-PA7)</name>
    <name type="common">Esca disease fungus</name>
    <name type="synonym">Togninia minima</name>
    <dbReference type="NCBI Taxonomy" id="1286976"/>
    <lineage>
        <taxon>Eukaryota</taxon>
        <taxon>Fungi</taxon>
        <taxon>Dikarya</taxon>
        <taxon>Ascomycota</taxon>
        <taxon>Pezizomycotina</taxon>
        <taxon>Sordariomycetes</taxon>
        <taxon>Sordariomycetidae</taxon>
        <taxon>Togniniales</taxon>
        <taxon>Togniniaceae</taxon>
        <taxon>Phaeoacremonium</taxon>
    </lineage>
</organism>
<protein>
    <submittedName>
        <fullName evidence="3">Putative 4-coumarate-ligase protein</fullName>
    </submittedName>
</protein>
<gene>
    <name evidence="3" type="ORF">UCRPA7_5179</name>
</gene>
<evidence type="ECO:0000313" key="3">
    <source>
        <dbReference type="EMBL" id="EON99289.1"/>
    </source>
</evidence>
<dbReference type="InterPro" id="IPR025110">
    <property type="entry name" value="AMP-bd_C"/>
</dbReference>
<dbReference type="InterPro" id="IPR045851">
    <property type="entry name" value="AMP-bd_C_sf"/>
</dbReference>
<proteinExistence type="predicted"/>
<evidence type="ECO:0000259" key="2">
    <source>
        <dbReference type="Pfam" id="PF13193"/>
    </source>
</evidence>
<dbReference type="Gene3D" id="3.40.50.980">
    <property type="match status" value="1"/>
</dbReference>
<dbReference type="eggNOG" id="KOG1176">
    <property type="taxonomic scope" value="Eukaryota"/>
</dbReference>
<feature type="domain" description="AMP-binding enzyme C-terminal" evidence="2">
    <location>
        <begin position="207"/>
        <end position="281"/>
    </location>
</feature>
<feature type="domain" description="AMP-dependent synthetase/ligase" evidence="1">
    <location>
        <begin position="5"/>
        <end position="149"/>
    </location>
</feature>
<dbReference type="Gene3D" id="2.30.38.10">
    <property type="entry name" value="Luciferase, Domain 3"/>
    <property type="match status" value="1"/>
</dbReference>
<dbReference type="SUPFAM" id="SSF56801">
    <property type="entry name" value="Acetyl-CoA synthetase-like"/>
    <property type="match status" value="1"/>
</dbReference>
<dbReference type="Pfam" id="PF00501">
    <property type="entry name" value="AMP-binding"/>
    <property type="match status" value="1"/>
</dbReference>
<dbReference type="Proteomes" id="UP000014074">
    <property type="component" value="Unassembled WGS sequence"/>
</dbReference>